<dbReference type="GO" id="GO:0008761">
    <property type="term" value="F:UDP-N-acetylglucosamine 2-epimerase activity"/>
    <property type="evidence" value="ECO:0007669"/>
    <property type="project" value="UniProtKB-EC"/>
</dbReference>
<dbReference type="RefSeq" id="WP_184386494.1">
    <property type="nucleotide sequence ID" value="NZ_JACIDJ010000009.1"/>
</dbReference>
<dbReference type="Pfam" id="PF02350">
    <property type="entry name" value="Epimerase_2"/>
    <property type="match status" value="1"/>
</dbReference>
<evidence type="ECO:0000313" key="7">
    <source>
        <dbReference type="EMBL" id="MBB3900267.1"/>
    </source>
</evidence>
<dbReference type="InterPro" id="IPR029767">
    <property type="entry name" value="WecB-like"/>
</dbReference>
<evidence type="ECO:0000256" key="1">
    <source>
        <dbReference type="ARBA" id="ARBA00023235"/>
    </source>
</evidence>
<keyword evidence="8" id="KW-1185">Reference proteome</keyword>
<dbReference type="InterPro" id="IPR003331">
    <property type="entry name" value="UDP_GlcNAc_Epimerase_2_dom"/>
</dbReference>
<sequence>MRVLTILGTRPDAIKLAPVVQTLAATPGVASIVCVTGQHRWMLDQVLQVFGLVPDHDLDIMKPGQDLTHVTTAVLNRLGPVLDQARPDWVIVQGDTTTALAAALAAFYRHARVAHVEAGLRTGDIQAPWPEEMNRRLIAQIAQLHFPPTKAAAANLRREGIAEGRILVTGNTVVDALHQVAARLEADPEQAARFAREFAWLDPARRLILVTGHRRESFDGGLARICRALVTLARRGDVQIVYPVHPNPRVREVVQSMLAQSPAIHLIPPQDYVPFVQLMRRAHLIVTDSGGVQEEAPGLGTPVLVTRDTTERPEAIAAGTALLVGTSEAALVAAATRLLDDPAAHAAMAQARNPFGDGAAAGRIVARLLEEGAP</sequence>
<dbReference type="Gene3D" id="3.40.50.2000">
    <property type="entry name" value="Glycogen Phosphorylase B"/>
    <property type="match status" value="2"/>
</dbReference>
<dbReference type="EC" id="5.1.3.14" evidence="4"/>
<dbReference type="PANTHER" id="PTHR43174:SF2">
    <property type="entry name" value="UDP-N-ACETYLGLUCOSAMINE 2-EPIMERASE"/>
    <property type="match status" value="1"/>
</dbReference>
<comment type="similarity">
    <text evidence="3 5">Belongs to the UDP-N-acetylglucosamine 2-epimerase family.</text>
</comment>
<feature type="domain" description="UDP-N-acetylglucosamine 2-epimerase" evidence="6">
    <location>
        <begin position="22"/>
        <end position="368"/>
    </location>
</feature>
<dbReference type="PANTHER" id="PTHR43174">
    <property type="entry name" value="UDP-N-ACETYLGLUCOSAMINE 2-EPIMERASE"/>
    <property type="match status" value="1"/>
</dbReference>
<protein>
    <recommendedName>
        <fullName evidence="4">UDP-N-acetylglucosamine 2-epimerase (non-hydrolyzing)</fullName>
        <ecNumber evidence="4">5.1.3.14</ecNumber>
    </recommendedName>
</protein>
<accession>A0A840AGY1</accession>
<reference evidence="7 8" key="1">
    <citation type="submission" date="2020-08" db="EMBL/GenBank/DDBJ databases">
        <title>Genomic Encyclopedia of Type Strains, Phase IV (KMG-IV): sequencing the most valuable type-strain genomes for metagenomic binning, comparative biology and taxonomic classification.</title>
        <authorList>
            <person name="Goeker M."/>
        </authorList>
    </citation>
    <scope>NUCLEOTIDE SEQUENCE [LARGE SCALE GENOMIC DNA]</scope>
    <source>
        <strain evidence="7 8">DSM 19979</strain>
    </source>
</reference>
<dbReference type="CDD" id="cd03786">
    <property type="entry name" value="GTB_UDP-GlcNAc_2-Epimerase"/>
    <property type="match status" value="1"/>
</dbReference>
<dbReference type="SUPFAM" id="SSF53756">
    <property type="entry name" value="UDP-Glycosyltransferase/glycogen phosphorylase"/>
    <property type="match status" value="1"/>
</dbReference>
<evidence type="ECO:0000256" key="2">
    <source>
        <dbReference type="ARBA" id="ARBA00036080"/>
    </source>
</evidence>
<evidence type="ECO:0000256" key="3">
    <source>
        <dbReference type="ARBA" id="ARBA00038209"/>
    </source>
</evidence>
<comment type="catalytic activity">
    <reaction evidence="2">
        <text>UDP-N-acetyl-alpha-D-glucosamine = UDP-N-acetyl-alpha-D-mannosamine</text>
        <dbReference type="Rhea" id="RHEA:17213"/>
        <dbReference type="ChEBI" id="CHEBI:57705"/>
        <dbReference type="ChEBI" id="CHEBI:68623"/>
        <dbReference type="EC" id="5.1.3.14"/>
    </reaction>
</comment>
<dbReference type="NCBIfam" id="TIGR00236">
    <property type="entry name" value="wecB"/>
    <property type="match status" value="1"/>
</dbReference>
<gene>
    <name evidence="7" type="ORF">GGQ83_003743</name>
</gene>
<evidence type="ECO:0000256" key="5">
    <source>
        <dbReference type="RuleBase" id="RU003513"/>
    </source>
</evidence>
<dbReference type="Proteomes" id="UP000553193">
    <property type="component" value="Unassembled WGS sequence"/>
</dbReference>
<proteinExistence type="inferred from homology"/>
<dbReference type="EMBL" id="JACIDJ010000009">
    <property type="protein sequence ID" value="MBB3900267.1"/>
    <property type="molecule type" value="Genomic_DNA"/>
</dbReference>
<evidence type="ECO:0000256" key="4">
    <source>
        <dbReference type="ARBA" id="ARBA00038858"/>
    </source>
</evidence>
<organism evidence="7 8">
    <name type="scientific">Roseococcus suduntuyensis</name>
    <dbReference type="NCBI Taxonomy" id="455361"/>
    <lineage>
        <taxon>Bacteria</taxon>
        <taxon>Pseudomonadati</taxon>
        <taxon>Pseudomonadota</taxon>
        <taxon>Alphaproteobacteria</taxon>
        <taxon>Acetobacterales</taxon>
        <taxon>Roseomonadaceae</taxon>
        <taxon>Roseococcus</taxon>
    </lineage>
</organism>
<keyword evidence="1 5" id="KW-0413">Isomerase</keyword>
<comment type="caution">
    <text evidence="7">The sequence shown here is derived from an EMBL/GenBank/DDBJ whole genome shotgun (WGS) entry which is preliminary data.</text>
</comment>
<name>A0A840AGY1_9PROT</name>
<evidence type="ECO:0000313" key="8">
    <source>
        <dbReference type="Proteomes" id="UP000553193"/>
    </source>
</evidence>
<dbReference type="AlphaFoldDB" id="A0A840AGY1"/>
<evidence type="ECO:0000259" key="6">
    <source>
        <dbReference type="Pfam" id="PF02350"/>
    </source>
</evidence>